<keyword evidence="3" id="KW-1185">Reference proteome</keyword>
<dbReference type="Gene3D" id="3.40.50.300">
    <property type="entry name" value="P-loop containing nucleotide triphosphate hydrolases"/>
    <property type="match status" value="1"/>
</dbReference>
<reference evidence="2 3" key="1">
    <citation type="submission" date="2019-03" db="EMBL/GenBank/DDBJ databases">
        <title>Genomic Encyclopedia of Type Strains, Phase III (KMG-III): the genomes of soil and plant-associated and newly described type strains.</title>
        <authorList>
            <person name="Whitman W."/>
        </authorList>
    </citation>
    <scope>NUCLEOTIDE SEQUENCE [LARGE SCALE GENOMIC DNA]</scope>
    <source>
        <strain evidence="2 3">VKM Ac-2573</strain>
    </source>
</reference>
<comment type="caution">
    <text evidence="2">The sequence shown here is derived from an EMBL/GenBank/DDBJ whole genome shotgun (WGS) entry which is preliminary data.</text>
</comment>
<dbReference type="OrthoDB" id="5379188at2"/>
<protein>
    <submittedName>
        <fullName evidence="2">NACHT domain-containing protein</fullName>
    </submittedName>
</protein>
<dbReference type="PANTHER" id="PTHR46844:SF1">
    <property type="entry name" value="SLR5058 PROTEIN"/>
    <property type="match status" value="1"/>
</dbReference>
<dbReference type="SUPFAM" id="SSF52540">
    <property type="entry name" value="P-loop containing nucleoside triphosphate hydrolases"/>
    <property type="match status" value="1"/>
</dbReference>
<accession>A0A4R8CKQ7</accession>
<evidence type="ECO:0000313" key="2">
    <source>
        <dbReference type="EMBL" id="TDW76473.1"/>
    </source>
</evidence>
<proteinExistence type="predicted"/>
<sequence>MGELISGTVAQVAGGVVLSAGSRGLRWLRLAGRFEASWLDLADDLVGQSLTAPEIADIEQFLRSTSVRPILSLLAVSLLGPSLSSDDKTLDVIRVSFIKAAQKWNVDSPEKWLESADLVWTRIVELLDTAFAALKAEKTNDEASQFSRFVKTPLMVRKRGDELTDYLARIVDLASDIDRLGALEELYSSLLERTGNRQPPPILTHTDVDTAADFAHLYIPRVIYRSDGAEESSETLMGNGLPYRIVLTGAPGAGKTTFVSHLVYALSGSEDVPRITLAVRCRDYLREGWHGSLVDYMARLLERTLDVIEDADKLRDLLLMGRVELIIDGLDEIADIPARVEMVQRIEALCRVYPSMSVLVTSRELGYQRASLDERLFQHYRLKEFTDPQVAEYAARWFSLVDRQELTDPFIVESQTVTDLRCNPLLLSLLCILYRARGSIPRKRRDIYAKCAELLFLRWDAHRGISQPEDMPAYGERLMQEIARWVYKSKAAQAGLEEKVITKAIGGYLASIAGIDEFDAKSRAAEFLEFCAGRAWLLAKIGTSEHGERIFGFSHRTFLEYFTAESLCRAAPDAKSVADHIITAFRADPTSVLPELLVQAYDDKEDGGGWRVFEDICQRGGNSGLPIRLMDGTLLPQRSRKLAFDMLCDDWDSPRRRMRLETFVALLNLNRDARSHFISDYLHDNRTAQMMFMSGWASLELIDEAGFFKDEWTSEVRNLRKLASSSVDDFASDSVCKSWLALSEYAKEVTEADAAGLLVARGRFGACLGASWWIVERHLFGEPVSEAQYNLLKRWIRSAISGQSIDNETAMYFAAFLRERLDKIRIRDRSWACESEAVKEALLTMYLLQGEYRQPSSYLERLVSECYGFDITLLLSRRRASARKRDWREIERRVPGWVNSWCREDITLIYELRGRSWDPIAGQWVTTESEKRRLTSEDTYEGLEDGWDEPELTERDLDLLAERAAQDHLEREIWESGPAAPHEADEEY</sequence>
<dbReference type="EMBL" id="SODP01000001">
    <property type="protein sequence ID" value="TDW76473.1"/>
    <property type="molecule type" value="Genomic_DNA"/>
</dbReference>
<dbReference type="PANTHER" id="PTHR46844">
    <property type="entry name" value="SLR5058 PROTEIN"/>
    <property type="match status" value="1"/>
</dbReference>
<gene>
    <name evidence="2" type="ORF">EV653_1629</name>
</gene>
<dbReference type="InterPro" id="IPR027417">
    <property type="entry name" value="P-loop_NTPase"/>
</dbReference>
<dbReference type="AlphaFoldDB" id="A0A4R8CKQ7"/>
<dbReference type="InterPro" id="IPR007111">
    <property type="entry name" value="NACHT_NTPase"/>
</dbReference>
<evidence type="ECO:0000313" key="3">
    <source>
        <dbReference type="Proteomes" id="UP000295146"/>
    </source>
</evidence>
<dbReference type="PROSITE" id="PS50837">
    <property type="entry name" value="NACHT"/>
    <property type="match status" value="1"/>
</dbReference>
<dbReference type="Pfam" id="PF05729">
    <property type="entry name" value="NACHT"/>
    <property type="match status" value="1"/>
</dbReference>
<dbReference type="Proteomes" id="UP000295146">
    <property type="component" value="Unassembled WGS sequence"/>
</dbReference>
<dbReference type="RefSeq" id="WP_134099505.1">
    <property type="nucleotide sequence ID" value="NZ_SODP01000001.1"/>
</dbReference>
<organism evidence="2 3">
    <name type="scientific">Kribbella pratensis</name>
    <dbReference type="NCBI Taxonomy" id="2512112"/>
    <lineage>
        <taxon>Bacteria</taxon>
        <taxon>Bacillati</taxon>
        <taxon>Actinomycetota</taxon>
        <taxon>Actinomycetes</taxon>
        <taxon>Propionibacteriales</taxon>
        <taxon>Kribbellaceae</taxon>
        <taxon>Kribbella</taxon>
    </lineage>
</organism>
<name>A0A4R8CKQ7_9ACTN</name>
<feature type="domain" description="NACHT" evidence="1">
    <location>
        <begin position="243"/>
        <end position="363"/>
    </location>
</feature>
<evidence type="ECO:0000259" key="1">
    <source>
        <dbReference type="PROSITE" id="PS50837"/>
    </source>
</evidence>